<gene>
    <name evidence="2" type="ORF">GCM10017621_28140</name>
</gene>
<protein>
    <submittedName>
        <fullName evidence="2">Uncharacterized protein</fullName>
    </submittedName>
</protein>
<keyword evidence="3" id="KW-1185">Reference proteome</keyword>
<dbReference type="AlphaFoldDB" id="A0A9W6MPU8"/>
<dbReference type="Proteomes" id="UP001143486">
    <property type="component" value="Unassembled WGS sequence"/>
</dbReference>
<keyword evidence="1" id="KW-0812">Transmembrane</keyword>
<reference evidence="2" key="2">
    <citation type="submission" date="2023-01" db="EMBL/GenBank/DDBJ databases">
        <authorList>
            <person name="Sun Q."/>
            <person name="Evtushenko L."/>
        </authorList>
    </citation>
    <scope>NUCLEOTIDE SEQUENCE</scope>
    <source>
        <strain evidence="2">VKM B-1513</strain>
    </source>
</reference>
<proteinExistence type="predicted"/>
<organism evidence="2 3">
    <name type="scientific">Maricaulis virginensis</name>
    <dbReference type="NCBI Taxonomy" id="144022"/>
    <lineage>
        <taxon>Bacteria</taxon>
        <taxon>Pseudomonadati</taxon>
        <taxon>Pseudomonadota</taxon>
        <taxon>Alphaproteobacteria</taxon>
        <taxon>Maricaulales</taxon>
        <taxon>Maricaulaceae</taxon>
        <taxon>Maricaulis</taxon>
    </lineage>
</organism>
<keyword evidence="1" id="KW-0472">Membrane</keyword>
<reference evidence="2" key="1">
    <citation type="journal article" date="2014" name="Int. J. Syst. Evol. Microbiol.">
        <title>Complete genome sequence of Corynebacterium casei LMG S-19264T (=DSM 44701T), isolated from a smear-ripened cheese.</title>
        <authorList>
            <consortium name="US DOE Joint Genome Institute (JGI-PGF)"/>
            <person name="Walter F."/>
            <person name="Albersmeier A."/>
            <person name="Kalinowski J."/>
            <person name="Ruckert C."/>
        </authorList>
    </citation>
    <scope>NUCLEOTIDE SEQUENCE</scope>
    <source>
        <strain evidence="2">VKM B-1513</strain>
    </source>
</reference>
<evidence type="ECO:0000313" key="2">
    <source>
        <dbReference type="EMBL" id="GLK53306.1"/>
    </source>
</evidence>
<sequence>MTIKPVSLKDLKTARALRAEFPVGLNLTVQVLAVAGVFMIIGQPAGQLTRSWRIFAERMVRSRMSQKGTTERRGNSRDAAGMPAAFSIFFESFYGAGGLQTSACEGRVA</sequence>
<feature type="transmembrane region" description="Helical" evidence="1">
    <location>
        <begin position="21"/>
        <end position="41"/>
    </location>
</feature>
<keyword evidence="1" id="KW-1133">Transmembrane helix</keyword>
<dbReference type="EMBL" id="BSFE01000009">
    <property type="protein sequence ID" value="GLK53306.1"/>
    <property type="molecule type" value="Genomic_DNA"/>
</dbReference>
<evidence type="ECO:0000256" key="1">
    <source>
        <dbReference type="SAM" id="Phobius"/>
    </source>
</evidence>
<evidence type="ECO:0000313" key="3">
    <source>
        <dbReference type="Proteomes" id="UP001143486"/>
    </source>
</evidence>
<comment type="caution">
    <text evidence="2">The sequence shown here is derived from an EMBL/GenBank/DDBJ whole genome shotgun (WGS) entry which is preliminary data.</text>
</comment>
<name>A0A9W6MPU8_9PROT</name>
<accession>A0A9W6MPU8</accession>